<comment type="subcellular location">
    <subcellularLocation>
        <location evidence="2">Cytoplasm</location>
    </subcellularLocation>
</comment>
<evidence type="ECO:0000256" key="9">
    <source>
        <dbReference type="ARBA" id="ARBA00022884"/>
    </source>
</evidence>
<dbReference type="GO" id="GO:0003723">
    <property type="term" value="F:RNA binding"/>
    <property type="evidence" value="ECO:0007669"/>
    <property type="project" value="UniProtKB-UniRule"/>
</dbReference>
<dbReference type="InterPro" id="IPR023267">
    <property type="entry name" value="RCMT"/>
</dbReference>
<comment type="similarity">
    <text evidence="13">Belongs to the class I-like SAM-binding methyltransferase superfamily. RsmB/NOP family.</text>
</comment>
<comment type="function">
    <text evidence="1">Specifically methylates the cytosine at position 967 (m5C967) of 16S rRNA.</text>
</comment>
<dbReference type="InterPro" id="IPR006027">
    <property type="entry name" value="NusB_RsmB_TIM44"/>
</dbReference>
<feature type="binding site" evidence="13">
    <location>
        <position position="313"/>
    </location>
    <ligand>
        <name>S-adenosyl-L-methionine</name>
        <dbReference type="ChEBI" id="CHEBI:59789"/>
    </ligand>
</feature>
<gene>
    <name evidence="15" type="primary">rsmB</name>
    <name evidence="15" type="ORF">ERS852425_00019</name>
</gene>
<dbReference type="SUPFAM" id="SSF53335">
    <property type="entry name" value="S-adenosyl-L-methionine-dependent methyltransferases"/>
    <property type="match status" value="1"/>
</dbReference>
<reference evidence="15 16" key="1">
    <citation type="submission" date="2015-09" db="EMBL/GenBank/DDBJ databases">
        <authorList>
            <consortium name="Pathogen Informatics"/>
        </authorList>
    </citation>
    <scope>NUCLEOTIDE SEQUENCE [LARGE SCALE GENOMIC DNA]</scope>
    <source>
        <strain evidence="15 16">2789STDY5608868</strain>
    </source>
</reference>
<dbReference type="RefSeq" id="WP_055257478.1">
    <property type="nucleotide sequence ID" value="NZ_CYXT01000001.1"/>
</dbReference>
<dbReference type="NCBIfam" id="NF011494">
    <property type="entry name" value="PRK14902.1"/>
    <property type="match status" value="1"/>
</dbReference>
<keyword evidence="7 13" id="KW-0808">Transferase</keyword>
<feature type="binding site" evidence="13">
    <location>
        <position position="331"/>
    </location>
    <ligand>
        <name>S-adenosyl-L-methionine</name>
        <dbReference type="ChEBI" id="CHEBI:59789"/>
    </ligand>
</feature>
<dbReference type="EMBL" id="CYXT01000001">
    <property type="protein sequence ID" value="CUM69031.1"/>
    <property type="molecule type" value="Genomic_DNA"/>
</dbReference>
<dbReference type="Gene3D" id="3.40.50.150">
    <property type="entry name" value="Vaccinia Virus protein VP39"/>
    <property type="match status" value="1"/>
</dbReference>
<evidence type="ECO:0000256" key="7">
    <source>
        <dbReference type="ARBA" id="ARBA00022679"/>
    </source>
</evidence>
<dbReference type="GO" id="GO:0008649">
    <property type="term" value="F:rRNA methyltransferase activity"/>
    <property type="evidence" value="ECO:0007669"/>
    <property type="project" value="InterPro"/>
</dbReference>
<keyword evidence="6 13" id="KW-0489">Methyltransferase</keyword>
<dbReference type="SUPFAM" id="SSF48013">
    <property type="entry name" value="NusB-like"/>
    <property type="match status" value="1"/>
</dbReference>
<evidence type="ECO:0000256" key="12">
    <source>
        <dbReference type="ARBA" id="ARBA00047283"/>
    </source>
</evidence>
<evidence type="ECO:0000256" key="5">
    <source>
        <dbReference type="ARBA" id="ARBA00022552"/>
    </source>
</evidence>
<dbReference type="EC" id="2.1.1.176" evidence="3"/>
<keyword evidence="5" id="KW-0698">rRNA processing</keyword>
<dbReference type="Gene3D" id="1.10.940.10">
    <property type="entry name" value="NusB-like"/>
    <property type="match status" value="1"/>
</dbReference>
<evidence type="ECO:0000313" key="16">
    <source>
        <dbReference type="Proteomes" id="UP000095598"/>
    </source>
</evidence>
<feature type="domain" description="SAM-dependent MTase RsmB/NOP-type" evidence="14">
    <location>
        <begin position="172"/>
        <end position="447"/>
    </location>
</feature>
<keyword evidence="4" id="KW-0963">Cytoplasm</keyword>
<dbReference type="Pfam" id="PF01029">
    <property type="entry name" value="NusB"/>
    <property type="match status" value="1"/>
</dbReference>
<feature type="binding site" evidence="13">
    <location>
        <position position="286"/>
    </location>
    <ligand>
        <name>S-adenosyl-L-methionine</name>
        <dbReference type="ChEBI" id="CHEBI:59789"/>
    </ligand>
</feature>
<evidence type="ECO:0000256" key="8">
    <source>
        <dbReference type="ARBA" id="ARBA00022691"/>
    </source>
</evidence>
<evidence type="ECO:0000259" key="14">
    <source>
        <dbReference type="PROSITE" id="PS51686"/>
    </source>
</evidence>
<dbReference type="PROSITE" id="PS51686">
    <property type="entry name" value="SAM_MT_RSMB_NOP"/>
    <property type="match status" value="1"/>
</dbReference>
<proteinExistence type="inferred from homology"/>
<dbReference type="GO" id="GO:0006355">
    <property type="term" value="P:regulation of DNA-templated transcription"/>
    <property type="evidence" value="ECO:0007669"/>
    <property type="project" value="InterPro"/>
</dbReference>
<dbReference type="InterPro" id="IPR029063">
    <property type="entry name" value="SAM-dependent_MTases_sf"/>
</dbReference>
<keyword evidence="8 13" id="KW-0949">S-adenosyl-L-methionine</keyword>
<dbReference type="PRINTS" id="PR02008">
    <property type="entry name" value="RCMTFAMILY"/>
</dbReference>
<evidence type="ECO:0000256" key="4">
    <source>
        <dbReference type="ARBA" id="ARBA00022490"/>
    </source>
</evidence>
<dbReference type="InterPro" id="IPR001678">
    <property type="entry name" value="MeTrfase_RsmB-F_NOP2_dom"/>
</dbReference>
<name>A0A173QTV3_ANAHA</name>
<evidence type="ECO:0000313" key="15">
    <source>
        <dbReference type="EMBL" id="CUM69031.1"/>
    </source>
</evidence>
<keyword evidence="9 13" id="KW-0694">RNA-binding</keyword>
<dbReference type="Proteomes" id="UP000095598">
    <property type="component" value="Unassembled WGS sequence"/>
</dbReference>
<feature type="binding site" evidence="13">
    <location>
        <begin position="262"/>
        <end position="268"/>
    </location>
    <ligand>
        <name>S-adenosyl-L-methionine</name>
        <dbReference type="ChEBI" id="CHEBI:59789"/>
    </ligand>
</feature>
<dbReference type="GO" id="GO:0005737">
    <property type="term" value="C:cytoplasm"/>
    <property type="evidence" value="ECO:0007669"/>
    <property type="project" value="UniProtKB-SubCell"/>
</dbReference>
<protein>
    <recommendedName>
        <fullName evidence="3">16S rRNA (cytosine(967)-C(5))-methyltransferase</fullName>
        <ecNumber evidence="3">2.1.1.176</ecNumber>
    </recommendedName>
    <alternativeName>
        <fullName evidence="10">16S rRNA m5C967 methyltransferase</fullName>
    </alternativeName>
    <alternativeName>
        <fullName evidence="11">rRNA (cytosine-C(5)-)-methyltransferase RsmB</fullName>
    </alternativeName>
</protein>
<dbReference type="Pfam" id="PF01189">
    <property type="entry name" value="Methyltr_RsmB-F"/>
    <property type="match status" value="1"/>
</dbReference>
<evidence type="ECO:0000256" key="13">
    <source>
        <dbReference type="PROSITE-ProRule" id="PRU01023"/>
    </source>
</evidence>
<evidence type="ECO:0000256" key="1">
    <source>
        <dbReference type="ARBA" id="ARBA00002724"/>
    </source>
</evidence>
<dbReference type="InterPro" id="IPR004573">
    <property type="entry name" value="rRNA_ssu_MeTfrase_B"/>
</dbReference>
<dbReference type="NCBIfam" id="TIGR00563">
    <property type="entry name" value="rsmB"/>
    <property type="match status" value="1"/>
</dbReference>
<accession>A0A173QTV3</accession>
<evidence type="ECO:0000256" key="2">
    <source>
        <dbReference type="ARBA" id="ARBA00004496"/>
    </source>
</evidence>
<dbReference type="PANTHER" id="PTHR22807:SF53">
    <property type="entry name" value="RIBOSOMAL RNA SMALL SUBUNIT METHYLTRANSFERASE B-RELATED"/>
    <property type="match status" value="1"/>
</dbReference>
<dbReference type="CDD" id="cd02440">
    <property type="entry name" value="AdoMet_MTases"/>
    <property type="match status" value="1"/>
</dbReference>
<evidence type="ECO:0000256" key="11">
    <source>
        <dbReference type="ARBA" id="ARBA00031088"/>
    </source>
</evidence>
<organism evidence="15 16">
    <name type="scientific">Anaerostipes hadrus</name>
    <dbReference type="NCBI Taxonomy" id="649756"/>
    <lineage>
        <taxon>Bacteria</taxon>
        <taxon>Bacillati</taxon>
        <taxon>Bacillota</taxon>
        <taxon>Clostridia</taxon>
        <taxon>Lachnospirales</taxon>
        <taxon>Lachnospiraceae</taxon>
        <taxon>Anaerostipes</taxon>
    </lineage>
</organism>
<evidence type="ECO:0000256" key="10">
    <source>
        <dbReference type="ARBA" id="ARBA00030399"/>
    </source>
</evidence>
<dbReference type="InterPro" id="IPR049560">
    <property type="entry name" value="MeTrfase_RsmB-F_NOP2_cat"/>
</dbReference>
<comment type="catalytic activity">
    <reaction evidence="12">
        <text>cytidine(967) in 16S rRNA + S-adenosyl-L-methionine = 5-methylcytidine(967) in 16S rRNA + S-adenosyl-L-homocysteine + H(+)</text>
        <dbReference type="Rhea" id="RHEA:42748"/>
        <dbReference type="Rhea" id="RHEA-COMP:10219"/>
        <dbReference type="Rhea" id="RHEA-COMP:10220"/>
        <dbReference type="ChEBI" id="CHEBI:15378"/>
        <dbReference type="ChEBI" id="CHEBI:57856"/>
        <dbReference type="ChEBI" id="CHEBI:59789"/>
        <dbReference type="ChEBI" id="CHEBI:74483"/>
        <dbReference type="ChEBI" id="CHEBI:82748"/>
        <dbReference type="EC" id="2.1.1.176"/>
    </reaction>
</comment>
<dbReference type="AlphaFoldDB" id="A0A173QTV3"/>
<dbReference type="InterPro" id="IPR035926">
    <property type="entry name" value="NusB-like_sf"/>
</dbReference>
<evidence type="ECO:0000256" key="6">
    <source>
        <dbReference type="ARBA" id="ARBA00022603"/>
    </source>
</evidence>
<sequence>MQNPRECALDVLIKVDKKEELSHIAISNVLEKYQFSEKRDRAFFTRLVEGTLERQITIDYVADQFSKTKIRKCKPLIRALLRMGIYQILYMDQVPDSAACNEAVKLAKKRGFSRLSGFVNGVLRNISRKKDEIQYPSREKNLETYLSVAYSIPEWIIKFFQKTYDNETVEKIIASYLEERKTTLCCLISKGGKEAVRKELEAEGVTVEDGSLIENAVQISDYDFLYRLKVFREGSCYVQDESSMLCAKLASVQKEQFVMDLCSAPGGKSLYVADQLKGSGRVLSRDLTEYKTDLIEDNIDRVGFTNMESEVFDARVLDEEHIEAADVVIADVPCSGLGIMGKKNDIKYHISEEGMKDLVKLQREILANAVQYVKHGGTLIYSTCTINPAENEENFRWILDHFDFEAVDITKELPKDLKIETAQEGFIQLLPGIHPCDGFFIGKLRRK</sequence>
<feature type="active site" description="Nucleophile" evidence="13">
    <location>
        <position position="384"/>
    </location>
</feature>
<evidence type="ECO:0000256" key="3">
    <source>
        <dbReference type="ARBA" id="ARBA00012140"/>
    </source>
</evidence>
<dbReference type="PANTHER" id="PTHR22807">
    <property type="entry name" value="NOP2 YEAST -RELATED NOL1/NOP2/FMU SUN DOMAIN-CONTAINING"/>
    <property type="match status" value="1"/>
</dbReference>